<evidence type="ECO:0000313" key="9">
    <source>
        <dbReference type="EMBL" id="EMG37507.1"/>
    </source>
</evidence>
<dbReference type="GO" id="GO:0007165">
    <property type="term" value="P:signal transduction"/>
    <property type="evidence" value="ECO:0007669"/>
    <property type="project" value="UniProtKB-KW"/>
</dbReference>
<keyword evidence="2" id="KW-0479">Metal-binding</keyword>
<dbReference type="PROSITE" id="PS00550">
    <property type="entry name" value="HEMERYTHRINS"/>
    <property type="match status" value="1"/>
</dbReference>
<keyword evidence="6" id="KW-0472">Membrane</keyword>
<dbReference type="Pfam" id="PF00015">
    <property type="entry name" value="MCPsignal"/>
    <property type="match status" value="1"/>
</dbReference>
<evidence type="ECO:0000256" key="5">
    <source>
        <dbReference type="PROSITE-ProRule" id="PRU00284"/>
    </source>
</evidence>
<dbReference type="PATRIC" id="fig|1262666.3.peg.1664"/>
<sequence length="550" mass="59036">MHQKQLVLTVCALCAVVAALAAVLSLFAPTATLVLCLAMAPALSWLALYLLRQVFAPQERAMATALAAGIAAETGLAETVESLAGELRSCKAELTAKSEELRAVTARSDEAVRQAGEASQMAEQAREEGMREAAGRLQEVAHKITESSDLLESLSSRIVSGADNQKERMHHTAVAMGEMNMAITEVSRSAATAATNVDMARERAQESMQVVTRSHEAITKVNGVATRLKTDMAELGNMAMSIDKVINVINDIADQTNLLALNAAIEAARAGEAGRGFAVVADEVRKLAEKTMLATKEVGASILAIQDSVKRNVEGMDEAVALAAQAADMATRSGESSRMIVRHTEDNATMIASIASAAEEQSASSHEISQAVGEVREIAVDIAGGIHESSRAIGQLTTLTVQLGELIRDMQASQGDTLLTWTATLSVGVREIDQQHVKLVDLLNKLYTAMKAGKGNNALEKILNELVDYTIYHFDHEEKLFAKYGYPQASAHAREHTVLKAKVSEFAAAFKSGKAQVTTDILNFLKNWVVNHIKVTDKKYSPFLNSKGLR</sequence>
<dbReference type="Gene3D" id="1.10.287.950">
    <property type="entry name" value="Methyl-accepting chemotaxis protein"/>
    <property type="match status" value="1"/>
</dbReference>
<dbReference type="AlphaFoldDB" id="M5PT33"/>
<dbReference type="SMART" id="SM00283">
    <property type="entry name" value="MA"/>
    <property type="match status" value="1"/>
</dbReference>
<dbReference type="InterPro" id="IPR016131">
    <property type="entry name" value="Haemerythrin_Fe_BS"/>
</dbReference>
<dbReference type="InterPro" id="IPR035938">
    <property type="entry name" value="Hemerythrin-like_sf"/>
</dbReference>
<dbReference type="NCBIfam" id="NF033749">
    <property type="entry name" value="bact_hemeryth"/>
    <property type="match status" value="1"/>
</dbReference>
<keyword evidence="6" id="KW-1133">Transmembrane helix</keyword>
<dbReference type="NCBIfam" id="TIGR02481">
    <property type="entry name" value="hemeryth_dom"/>
    <property type="match status" value="1"/>
</dbReference>
<organism evidence="9 10">
    <name type="scientific">Desulfocurvibacter africanus PCS</name>
    <dbReference type="NCBI Taxonomy" id="1262666"/>
    <lineage>
        <taxon>Bacteria</taxon>
        <taxon>Pseudomonadati</taxon>
        <taxon>Thermodesulfobacteriota</taxon>
        <taxon>Desulfovibrionia</taxon>
        <taxon>Desulfovibrionales</taxon>
        <taxon>Desulfovibrionaceae</taxon>
        <taxon>Desulfocurvibacter</taxon>
    </lineage>
</organism>
<evidence type="ECO:0000256" key="3">
    <source>
        <dbReference type="ARBA" id="ARBA00023004"/>
    </source>
</evidence>
<dbReference type="GO" id="GO:0046872">
    <property type="term" value="F:metal ion binding"/>
    <property type="evidence" value="ECO:0007669"/>
    <property type="project" value="UniProtKB-KW"/>
</dbReference>
<keyword evidence="6" id="KW-0812">Transmembrane</keyword>
<feature type="domain" description="Methyl-accepting transducer" evidence="8">
    <location>
        <begin position="140"/>
        <end position="376"/>
    </location>
</feature>
<keyword evidence="3" id="KW-0408">Iron</keyword>
<comment type="similarity">
    <text evidence="1">Belongs to the hemerythrin family.</text>
</comment>
<reference evidence="9 10" key="1">
    <citation type="journal article" date="2013" name="Genome Announc.">
        <title>Draft Genome Sequence for Desulfovibrio africanus Strain PCS.</title>
        <authorList>
            <person name="Brown S.D."/>
            <person name="Utturkar S.M."/>
            <person name="Arkin A.P."/>
            <person name="Deutschbauer A.M."/>
            <person name="Elias D.A."/>
            <person name="Hazen T.C."/>
            <person name="Chakraborty R."/>
        </authorList>
    </citation>
    <scope>NUCLEOTIDE SEQUENCE [LARGE SCALE GENOMIC DNA]</scope>
    <source>
        <strain evidence="9 10">PCS</strain>
    </source>
</reference>
<dbReference type="SUPFAM" id="SSF47188">
    <property type="entry name" value="Hemerythrin-like"/>
    <property type="match status" value="1"/>
</dbReference>
<evidence type="ECO:0000256" key="4">
    <source>
        <dbReference type="ARBA" id="ARBA00023224"/>
    </source>
</evidence>
<dbReference type="Proteomes" id="UP000011922">
    <property type="component" value="Unassembled WGS sequence"/>
</dbReference>
<evidence type="ECO:0000256" key="2">
    <source>
        <dbReference type="ARBA" id="ARBA00022723"/>
    </source>
</evidence>
<evidence type="ECO:0000256" key="1">
    <source>
        <dbReference type="ARBA" id="ARBA00010587"/>
    </source>
</evidence>
<dbReference type="InterPro" id="IPR012827">
    <property type="entry name" value="Hemerythrin_metal-bd"/>
</dbReference>
<keyword evidence="7" id="KW-0732">Signal</keyword>
<dbReference type="InterPro" id="IPR012312">
    <property type="entry name" value="Hemerythrin-like"/>
</dbReference>
<proteinExistence type="inferred from homology"/>
<dbReference type="Gene3D" id="1.20.120.50">
    <property type="entry name" value="Hemerythrin-like"/>
    <property type="match status" value="1"/>
</dbReference>
<feature type="chain" id="PRO_5004069571" evidence="7">
    <location>
        <begin position="22"/>
        <end position="550"/>
    </location>
</feature>
<dbReference type="PANTHER" id="PTHR32089:SF112">
    <property type="entry name" value="LYSOZYME-LIKE PROTEIN-RELATED"/>
    <property type="match status" value="1"/>
</dbReference>
<dbReference type="GO" id="GO:0016020">
    <property type="term" value="C:membrane"/>
    <property type="evidence" value="ECO:0007669"/>
    <property type="project" value="InterPro"/>
</dbReference>
<feature type="signal peptide" evidence="7">
    <location>
        <begin position="1"/>
        <end position="21"/>
    </location>
</feature>
<dbReference type="PANTHER" id="PTHR32089">
    <property type="entry name" value="METHYL-ACCEPTING CHEMOTAXIS PROTEIN MCPB"/>
    <property type="match status" value="1"/>
</dbReference>
<name>M5PT33_DESAF</name>
<feature type="transmembrane region" description="Helical" evidence="6">
    <location>
        <begin position="31"/>
        <end position="51"/>
    </location>
</feature>
<gene>
    <name evidence="9" type="ORF">PCS_01644</name>
</gene>
<evidence type="ECO:0000259" key="8">
    <source>
        <dbReference type="PROSITE" id="PS50111"/>
    </source>
</evidence>
<dbReference type="CDD" id="cd12107">
    <property type="entry name" value="Hemerythrin"/>
    <property type="match status" value="1"/>
</dbReference>
<comment type="caution">
    <text evidence="9">The sequence shown here is derived from an EMBL/GenBank/DDBJ whole genome shotgun (WGS) entry which is preliminary data.</text>
</comment>
<dbReference type="SUPFAM" id="SSF58104">
    <property type="entry name" value="Methyl-accepting chemotaxis protein (MCP) signaling domain"/>
    <property type="match status" value="1"/>
</dbReference>
<dbReference type="Pfam" id="PF01814">
    <property type="entry name" value="Hemerythrin"/>
    <property type="match status" value="1"/>
</dbReference>
<evidence type="ECO:0000313" key="10">
    <source>
        <dbReference type="Proteomes" id="UP000011922"/>
    </source>
</evidence>
<evidence type="ECO:0000256" key="6">
    <source>
        <dbReference type="SAM" id="Phobius"/>
    </source>
</evidence>
<dbReference type="InterPro" id="IPR004089">
    <property type="entry name" value="MCPsignal_dom"/>
</dbReference>
<accession>M5PT33</accession>
<keyword evidence="4 5" id="KW-0807">Transducer</keyword>
<protein>
    <submittedName>
        <fullName evidence="9">Hemerythrin-like metal-binding domain-containing protein</fullName>
    </submittedName>
</protein>
<dbReference type="RefSeq" id="WP_005985990.1">
    <property type="nucleotide sequence ID" value="NZ_AOSV01000017.1"/>
</dbReference>
<evidence type="ECO:0000256" key="7">
    <source>
        <dbReference type="SAM" id="SignalP"/>
    </source>
</evidence>
<dbReference type="PROSITE" id="PS50111">
    <property type="entry name" value="CHEMOTAXIS_TRANSDUC_2"/>
    <property type="match status" value="1"/>
</dbReference>
<dbReference type="EMBL" id="AOSV01000017">
    <property type="protein sequence ID" value="EMG37507.1"/>
    <property type="molecule type" value="Genomic_DNA"/>
</dbReference>
<dbReference type="CDD" id="cd11386">
    <property type="entry name" value="MCP_signal"/>
    <property type="match status" value="1"/>
</dbReference>
<dbReference type="OrthoDB" id="9765238at2"/>